<comment type="caution">
    <text evidence="3">The sequence shown here is derived from an EMBL/GenBank/DDBJ whole genome shotgun (WGS) entry which is preliminary data.</text>
</comment>
<gene>
    <name evidence="3" type="ORF">U0070_005704</name>
</gene>
<evidence type="ECO:0000256" key="1">
    <source>
        <dbReference type="SAM" id="MobiDB-lite"/>
    </source>
</evidence>
<proteinExistence type="predicted"/>
<keyword evidence="2" id="KW-0472">Membrane</keyword>
<feature type="transmembrane region" description="Helical" evidence="2">
    <location>
        <begin position="66"/>
        <end position="88"/>
    </location>
</feature>
<evidence type="ECO:0000313" key="4">
    <source>
        <dbReference type="Proteomes" id="UP001488838"/>
    </source>
</evidence>
<dbReference type="Proteomes" id="UP001488838">
    <property type="component" value="Unassembled WGS sequence"/>
</dbReference>
<feature type="non-terminal residue" evidence="3">
    <location>
        <position position="94"/>
    </location>
</feature>
<dbReference type="EMBL" id="JBBHLL010000430">
    <property type="protein sequence ID" value="KAK7803157.1"/>
    <property type="molecule type" value="Genomic_DNA"/>
</dbReference>
<accession>A0AAW0HP94</accession>
<dbReference type="AlphaFoldDB" id="A0AAW0HP94"/>
<reference evidence="3 4" key="1">
    <citation type="journal article" date="2023" name="bioRxiv">
        <title>Conserved and derived expression patterns and positive selection on dental genes reveal complex evolutionary context of ever-growing rodent molars.</title>
        <authorList>
            <person name="Calamari Z.T."/>
            <person name="Song A."/>
            <person name="Cohen E."/>
            <person name="Akter M."/>
            <person name="Roy R.D."/>
            <person name="Hallikas O."/>
            <person name="Christensen M.M."/>
            <person name="Li P."/>
            <person name="Marangoni P."/>
            <person name="Jernvall J."/>
            <person name="Klein O.D."/>
        </authorList>
    </citation>
    <scope>NUCLEOTIDE SEQUENCE [LARGE SCALE GENOMIC DNA]</scope>
    <source>
        <strain evidence="3">V071</strain>
    </source>
</reference>
<evidence type="ECO:0000313" key="3">
    <source>
        <dbReference type="EMBL" id="KAK7803157.1"/>
    </source>
</evidence>
<feature type="region of interest" description="Disordered" evidence="1">
    <location>
        <begin position="1"/>
        <end position="25"/>
    </location>
</feature>
<keyword evidence="2" id="KW-1133">Transmembrane helix</keyword>
<keyword evidence="4" id="KW-1185">Reference proteome</keyword>
<keyword evidence="2" id="KW-0812">Transmembrane</keyword>
<sequence>MRRSLAPSQLARRKPEGRSSDDEDWQPETVVSVLWNVENGDTGLFGQKKSLELVSVVQSHLQKVSLIHLVAFSLFFSFFLFLFFFFFLRQYHQV</sequence>
<evidence type="ECO:0000256" key="2">
    <source>
        <dbReference type="SAM" id="Phobius"/>
    </source>
</evidence>
<organism evidence="3 4">
    <name type="scientific">Myodes glareolus</name>
    <name type="common">Bank vole</name>
    <name type="synonym">Clethrionomys glareolus</name>
    <dbReference type="NCBI Taxonomy" id="447135"/>
    <lineage>
        <taxon>Eukaryota</taxon>
        <taxon>Metazoa</taxon>
        <taxon>Chordata</taxon>
        <taxon>Craniata</taxon>
        <taxon>Vertebrata</taxon>
        <taxon>Euteleostomi</taxon>
        <taxon>Mammalia</taxon>
        <taxon>Eutheria</taxon>
        <taxon>Euarchontoglires</taxon>
        <taxon>Glires</taxon>
        <taxon>Rodentia</taxon>
        <taxon>Myomorpha</taxon>
        <taxon>Muroidea</taxon>
        <taxon>Cricetidae</taxon>
        <taxon>Arvicolinae</taxon>
        <taxon>Myodes</taxon>
    </lineage>
</organism>
<protein>
    <submittedName>
        <fullName evidence="3">Uncharacterized protein</fullName>
    </submittedName>
</protein>
<name>A0AAW0HP94_MYOGA</name>